<feature type="transmembrane region" description="Helical" evidence="1">
    <location>
        <begin position="20"/>
        <end position="42"/>
    </location>
</feature>
<evidence type="ECO:0000256" key="1">
    <source>
        <dbReference type="SAM" id="Phobius"/>
    </source>
</evidence>
<evidence type="ECO:0008006" key="4">
    <source>
        <dbReference type="Google" id="ProtNLM"/>
    </source>
</evidence>
<sequence>MKFDLDTAWKDTTSLVRDNFGLLAVLSGVFYFVPYLAALLWVPGMSELAMGQFDPNNDKMEAMVQAMFADYWWAFILLTLVQGVGLLSMLALLRRRASPTVAEAIKVGVRSVASYFVASILLGFMIGLAAIVIVAPGALSGIAALAVIGVIVLVVMMFYLFTKFSMVSPVIAIDSVLNPLEALSRSWKLTKGNSVRIFFFYALLMVAYLVISTVVSLVFSLVFALGGAEAQTFGNAFSASLMQAVFAVVFIGVLAAVHAQLTRLKAAPAEPVDGTY</sequence>
<keyword evidence="1" id="KW-0812">Transmembrane</keyword>
<feature type="transmembrane region" description="Helical" evidence="1">
    <location>
        <begin position="237"/>
        <end position="257"/>
    </location>
</feature>
<reference evidence="2 3" key="1">
    <citation type="submission" date="2021-08" db="EMBL/GenBank/DDBJ databases">
        <title>Comparative Genomics Analysis of the Genus Qipengyuania Reveals Extensive Genetic Diversity and Metabolic Versatility, Including the Description of Fifteen Novel Species.</title>
        <authorList>
            <person name="Liu Y."/>
        </authorList>
    </citation>
    <scope>NUCLEOTIDE SEQUENCE [LARGE SCALE GENOMIC DNA]</scope>
    <source>
        <strain evidence="2 3">1NDH17</strain>
    </source>
</reference>
<feature type="transmembrane region" description="Helical" evidence="1">
    <location>
        <begin position="141"/>
        <end position="161"/>
    </location>
</feature>
<keyword evidence="1" id="KW-1133">Transmembrane helix</keyword>
<accession>A0ABS7IX62</accession>
<dbReference type="Proteomes" id="UP000783253">
    <property type="component" value="Unassembled WGS sequence"/>
</dbReference>
<protein>
    <recommendedName>
        <fullName evidence="4">Glycerophosphoryl diester phosphodiesterase membrane domain-containing protein</fullName>
    </recommendedName>
</protein>
<proteinExistence type="predicted"/>
<feature type="transmembrane region" description="Helical" evidence="1">
    <location>
        <begin position="71"/>
        <end position="93"/>
    </location>
</feature>
<dbReference type="RefSeq" id="WP_221573532.1">
    <property type="nucleotide sequence ID" value="NZ_JAIGNK010000002.1"/>
</dbReference>
<name>A0ABS7IX62_9SPHN</name>
<feature type="transmembrane region" description="Helical" evidence="1">
    <location>
        <begin position="113"/>
        <end position="135"/>
    </location>
</feature>
<keyword evidence="1" id="KW-0472">Membrane</keyword>
<evidence type="ECO:0000313" key="2">
    <source>
        <dbReference type="EMBL" id="MBX7458147.1"/>
    </source>
</evidence>
<comment type="caution">
    <text evidence="2">The sequence shown here is derived from an EMBL/GenBank/DDBJ whole genome shotgun (WGS) entry which is preliminary data.</text>
</comment>
<evidence type="ECO:0000313" key="3">
    <source>
        <dbReference type="Proteomes" id="UP000783253"/>
    </source>
</evidence>
<organism evidence="2 3">
    <name type="scientific">Qipengyuania polymorpha</name>
    <dbReference type="NCBI Taxonomy" id="2867234"/>
    <lineage>
        <taxon>Bacteria</taxon>
        <taxon>Pseudomonadati</taxon>
        <taxon>Pseudomonadota</taxon>
        <taxon>Alphaproteobacteria</taxon>
        <taxon>Sphingomonadales</taxon>
        <taxon>Erythrobacteraceae</taxon>
        <taxon>Qipengyuania</taxon>
    </lineage>
</organism>
<keyword evidence="3" id="KW-1185">Reference proteome</keyword>
<feature type="transmembrane region" description="Helical" evidence="1">
    <location>
        <begin position="198"/>
        <end position="225"/>
    </location>
</feature>
<gene>
    <name evidence="2" type="ORF">K3152_07805</name>
</gene>
<dbReference type="EMBL" id="JAIGNK010000002">
    <property type="protein sequence ID" value="MBX7458147.1"/>
    <property type="molecule type" value="Genomic_DNA"/>
</dbReference>